<name>A0A517NNP0_9BACT</name>
<reference evidence="1 2" key="1">
    <citation type="submission" date="2019-02" db="EMBL/GenBank/DDBJ databases">
        <title>Deep-cultivation of Planctomycetes and their phenomic and genomic characterization uncovers novel biology.</title>
        <authorList>
            <person name="Wiegand S."/>
            <person name="Jogler M."/>
            <person name="Boedeker C."/>
            <person name="Pinto D."/>
            <person name="Vollmers J."/>
            <person name="Rivas-Marin E."/>
            <person name="Kohn T."/>
            <person name="Peeters S.H."/>
            <person name="Heuer A."/>
            <person name="Rast P."/>
            <person name="Oberbeckmann S."/>
            <person name="Bunk B."/>
            <person name="Jeske O."/>
            <person name="Meyerdierks A."/>
            <person name="Storesund J.E."/>
            <person name="Kallscheuer N."/>
            <person name="Luecker S."/>
            <person name="Lage O.M."/>
            <person name="Pohl T."/>
            <person name="Merkel B.J."/>
            <person name="Hornburger P."/>
            <person name="Mueller R.-W."/>
            <person name="Bruemmer F."/>
            <person name="Labrenz M."/>
            <person name="Spormann A.M."/>
            <person name="Op den Camp H."/>
            <person name="Overmann J."/>
            <person name="Amann R."/>
            <person name="Jetten M.S.M."/>
            <person name="Mascher T."/>
            <person name="Medema M.H."/>
            <person name="Devos D.P."/>
            <person name="Kaster A.-K."/>
            <person name="Ovreas L."/>
            <person name="Rohde M."/>
            <person name="Galperin M.Y."/>
            <person name="Jogler C."/>
        </authorList>
    </citation>
    <scope>NUCLEOTIDE SEQUENCE [LARGE SCALE GENOMIC DNA]</scope>
    <source>
        <strain evidence="1 2">K23_9</strain>
    </source>
</reference>
<organism evidence="1 2">
    <name type="scientific">Stieleria marina</name>
    <dbReference type="NCBI Taxonomy" id="1930275"/>
    <lineage>
        <taxon>Bacteria</taxon>
        <taxon>Pseudomonadati</taxon>
        <taxon>Planctomycetota</taxon>
        <taxon>Planctomycetia</taxon>
        <taxon>Pirellulales</taxon>
        <taxon>Pirellulaceae</taxon>
        <taxon>Stieleria</taxon>
    </lineage>
</organism>
<proteinExistence type="predicted"/>
<gene>
    <name evidence="1" type="ORF">K239x_06910</name>
</gene>
<sequence length="71" mass="7667">MPSPGVGQVRDDRKDHSGVQAIADVATQPQNVCNRNFARADLEVFAKAASSIGQGGCVGRFLIKHVKEFNR</sequence>
<evidence type="ECO:0000313" key="2">
    <source>
        <dbReference type="Proteomes" id="UP000319817"/>
    </source>
</evidence>
<dbReference type="EMBL" id="CP036526">
    <property type="protein sequence ID" value="QDT08749.1"/>
    <property type="molecule type" value="Genomic_DNA"/>
</dbReference>
<evidence type="ECO:0000313" key="1">
    <source>
        <dbReference type="EMBL" id="QDT08749.1"/>
    </source>
</evidence>
<dbReference type="AlphaFoldDB" id="A0A517NNP0"/>
<keyword evidence="2" id="KW-1185">Reference proteome</keyword>
<accession>A0A517NNP0</accession>
<protein>
    <submittedName>
        <fullName evidence="1">Uncharacterized protein</fullName>
    </submittedName>
</protein>
<dbReference type="Proteomes" id="UP000319817">
    <property type="component" value="Chromosome"/>
</dbReference>